<accession>A0A368T8A5</accession>
<evidence type="ECO:0000313" key="2">
    <source>
        <dbReference type="Proteomes" id="UP000253318"/>
    </source>
</evidence>
<name>A0A368T8A5_9ACTN</name>
<keyword evidence="2" id="KW-1185">Reference proteome</keyword>
<dbReference type="InterPro" id="IPR036102">
    <property type="entry name" value="OsmC/Ohrsf"/>
</dbReference>
<gene>
    <name evidence="1" type="ORF">DEF24_07100</name>
</gene>
<organism evidence="1 2">
    <name type="scientific">Marinitenerispora sediminis</name>
    <dbReference type="NCBI Taxonomy" id="1931232"/>
    <lineage>
        <taxon>Bacteria</taxon>
        <taxon>Bacillati</taxon>
        <taxon>Actinomycetota</taxon>
        <taxon>Actinomycetes</taxon>
        <taxon>Streptosporangiales</taxon>
        <taxon>Nocardiopsidaceae</taxon>
        <taxon>Marinitenerispora</taxon>
    </lineage>
</organism>
<dbReference type="EMBL" id="QEIN01000039">
    <property type="protein sequence ID" value="RCV60441.1"/>
    <property type="molecule type" value="Genomic_DNA"/>
</dbReference>
<proteinExistence type="predicted"/>
<dbReference type="OrthoDB" id="9795405at2"/>
<dbReference type="InterPro" id="IPR003718">
    <property type="entry name" value="OsmC/Ohr_fam"/>
</dbReference>
<protein>
    <submittedName>
        <fullName evidence="1">Peroxiredoxin</fullName>
    </submittedName>
</protein>
<dbReference type="SUPFAM" id="SSF82784">
    <property type="entry name" value="OsmC-like"/>
    <property type="match status" value="1"/>
</dbReference>
<dbReference type="InterPro" id="IPR052707">
    <property type="entry name" value="OsmC_Ohr_Peroxiredoxin"/>
</dbReference>
<dbReference type="Gene3D" id="3.30.300.20">
    <property type="match status" value="1"/>
</dbReference>
<comment type="caution">
    <text evidence="1">The sequence shown here is derived from an EMBL/GenBank/DDBJ whole genome shotgun (WGS) entry which is preliminary data.</text>
</comment>
<dbReference type="InterPro" id="IPR015946">
    <property type="entry name" value="KH_dom-like_a/b"/>
</dbReference>
<dbReference type="RefSeq" id="WP_114399848.1">
    <property type="nucleotide sequence ID" value="NZ_QEIM01000159.1"/>
</dbReference>
<dbReference type="PANTHER" id="PTHR42830:SF2">
    <property type="entry name" value="OSMC_OHR FAMILY PROTEIN"/>
    <property type="match status" value="1"/>
</dbReference>
<dbReference type="PANTHER" id="PTHR42830">
    <property type="entry name" value="OSMOTICALLY INDUCIBLE FAMILY PROTEIN"/>
    <property type="match status" value="1"/>
</dbReference>
<dbReference type="AlphaFoldDB" id="A0A368T8A5"/>
<evidence type="ECO:0000313" key="1">
    <source>
        <dbReference type="EMBL" id="RCV60441.1"/>
    </source>
</evidence>
<dbReference type="Pfam" id="PF02566">
    <property type="entry name" value="OsmC"/>
    <property type="match status" value="1"/>
</dbReference>
<reference evidence="1 2" key="1">
    <citation type="submission" date="2018-04" db="EMBL/GenBank/DDBJ databases">
        <title>Novel actinobacteria from marine sediment.</title>
        <authorList>
            <person name="Ng Z.Y."/>
            <person name="Tan G.Y.A."/>
        </authorList>
    </citation>
    <scope>NUCLEOTIDE SEQUENCE [LARGE SCALE GENOMIC DNA]</scope>
    <source>
        <strain evidence="1 2">TPS81</strain>
    </source>
</reference>
<sequence length="163" mass="17589">MAEKHHHFEVRVRWTGNTGAGTTGYRSYERSHDVEADGKPPLPGSAAVAFRGDADRWNPEELLMAALSQCHMLSYLAVAVAAKVNVVDYTDTATGTMVTHADGSGEFTEVTLHPVVTVADPESADTARRLHRRASELCFIARSVNFPVHHEPVIRTAGAAAAP</sequence>
<dbReference type="Proteomes" id="UP000253318">
    <property type="component" value="Unassembled WGS sequence"/>
</dbReference>